<evidence type="ECO:0000256" key="1">
    <source>
        <dbReference type="SAM" id="SignalP"/>
    </source>
</evidence>
<dbReference type="Proteomes" id="UP001172082">
    <property type="component" value="Unassembled WGS sequence"/>
</dbReference>
<dbReference type="RefSeq" id="WP_346750078.1">
    <property type="nucleotide sequence ID" value="NZ_JAUJEA010000001.1"/>
</dbReference>
<protein>
    <submittedName>
        <fullName evidence="3">DUF6265 family protein</fullName>
    </submittedName>
</protein>
<accession>A0ABT8KH58</accession>
<organism evidence="3 4">
    <name type="scientific">Splendidivirga corallicola</name>
    <dbReference type="NCBI Taxonomy" id="3051826"/>
    <lineage>
        <taxon>Bacteria</taxon>
        <taxon>Pseudomonadati</taxon>
        <taxon>Bacteroidota</taxon>
        <taxon>Cytophagia</taxon>
        <taxon>Cytophagales</taxon>
        <taxon>Splendidivirgaceae</taxon>
        <taxon>Splendidivirga</taxon>
    </lineage>
</organism>
<dbReference type="PROSITE" id="PS51257">
    <property type="entry name" value="PROKAR_LIPOPROTEIN"/>
    <property type="match status" value="1"/>
</dbReference>
<feature type="domain" description="DUF6265" evidence="2">
    <location>
        <begin position="34"/>
        <end position="141"/>
    </location>
</feature>
<keyword evidence="4" id="KW-1185">Reference proteome</keyword>
<evidence type="ECO:0000313" key="4">
    <source>
        <dbReference type="Proteomes" id="UP001172082"/>
    </source>
</evidence>
<sequence length="155" mass="17539">MRLPFTFLVIIICFSCFSISACAQSNDAKIEDLSWLLGTWLNDMGARKSYEIWKKTSSTKFSGIGYTLKNRDTVFVEKLAILVENDEVFYSANVAHNAGPVLFKLTSSNNGVFEFENPEHDFPKKITYQLKEKGQLHAQISGSGKAIDFHFKKVE</sequence>
<comment type="caution">
    <text evidence="3">The sequence shown here is derived from an EMBL/GenBank/DDBJ whole genome shotgun (WGS) entry which is preliminary data.</text>
</comment>
<dbReference type="Pfam" id="PF19780">
    <property type="entry name" value="DUF6265"/>
    <property type="match status" value="1"/>
</dbReference>
<dbReference type="InterPro" id="IPR046232">
    <property type="entry name" value="DUF6265"/>
</dbReference>
<evidence type="ECO:0000313" key="3">
    <source>
        <dbReference type="EMBL" id="MDN5200051.1"/>
    </source>
</evidence>
<keyword evidence="1" id="KW-0732">Signal</keyword>
<feature type="signal peptide" evidence="1">
    <location>
        <begin position="1"/>
        <end position="23"/>
    </location>
</feature>
<feature type="chain" id="PRO_5047492705" evidence="1">
    <location>
        <begin position="24"/>
        <end position="155"/>
    </location>
</feature>
<evidence type="ECO:0000259" key="2">
    <source>
        <dbReference type="Pfam" id="PF19780"/>
    </source>
</evidence>
<name>A0ABT8KH58_9BACT</name>
<proteinExistence type="predicted"/>
<gene>
    <name evidence="3" type="ORF">QQ008_01730</name>
</gene>
<reference evidence="3" key="1">
    <citation type="submission" date="2023-06" db="EMBL/GenBank/DDBJ databases">
        <title>Genomic of Parafulvivirga corallium.</title>
        <authorList>
            <person name="Wang G."/>
        </authorList>
    </citation>
    <scope>NUCLEOTIDE SEQUENCE</scope>
    <source>
        <strain evidence="3">BMA10</strain>
    </source>
</reference>
<dbReference type="EMBL" id="JAUJEA010000001">
    <property type="protein sequence ID" value="MDN5200051.1"/>
    <property type="molecule type" value="Genomic_DNA"/>
</dbReference>